<dbReference type="GO" id="GO:0004180">
    <property type="term" value="F:carboxypeptidase activity"/>
    <property type="evidence" value="ECO:0007669"/>
    <property type="project" value="TreeGrafter"/>
</dbReference>
<dbReference type="Proteomes" id="UP000594262">
    <property type="component" value="Unplaced"/>
</dbReference>
<dbReference type="FunFam" id="3.40.630.10:FF:000101">
    <property type="entry name" value="N-acetylated alpha-linked acidic dipeptidase like 1"/>
    <property type="match status" value="1"/>
</dbReference>
<dbReference type="InterPro" id="IPR007365">
    <property type="entry name" value="TFR-like_dimer_dom"/>
</dbReference>
<dbReference type="InterPro" id="IPR007484">
    <property type="entry name" value="Peptidase_M28"/>
</dbReference>
<dbReference type="CDD" id="cd02121">
    <property type="entry name" value="PA_GCPII_like"/>
    <property type="match status" value="1"/>
</dbReference>
<proteinExistence type="inferred from homology"/>
<dbReference type="Pfam" id="PF04389">
    <property type="entry name" value="Peptidase_M28"/>
    <property type="match status" value="1"/>
</dbReference>
<dbReference type="Pfam" id="PF04253">
    <property type="entry name" value="TFR_dimer"/>
    <property type="match status" value="1"/>
</dbReference>
<accession>A0A7M5WU43</accession>
<evidence type="ECO:0000259" key="4">
    <source>
        <dbReference type="Pfam" id="PF04253"/>
    </source>
</evidence>
<feature type="domain" description="PA" evidence="3">
    <location>
        <begin position="204"/>
        <end position="274"/>
    </location>
</feature>
<dbReference type="InterPro" id="IPR036757">
    <property type="entry name" value="TFR-like_dimer_dom_sf"/>
</dbReference>
<dbReference type="SUPFAM" id="SSF53187">
    <property type="entry name" value="Zn-dependent exopeptidases"/>
    <property type="match status" value="1"/>
</dbReference>
<evidence type="ECO:0000313" key="7">
    <source>
        <dbReference type="Proteomes" id="UP000594262"/>
    </source>
</evidence>
<name>A0A7M5WU43_9CNID</name>
<feature type="transmembrane region" description="Helical" evidence="2">
    <location>
        <begin position="32"/>
        <end position="50"/>
    </location>
</feature>
<evidence type="ECO:0000256" key="2">
    <source>
        <dbReference type="SAM" id="Phobius"/>
    </source>
</evidence>
<dbReference type="PANTHER" id="PTHR10404">
    <property type="entry name" value="N-ACETYLATED-ALPHA-LINKED ACIDIC DIPEPTIDASE"/>
    <property type="match status" value="1"/>
</dbReference>
<dbReference type="Gene3D" id="1.20.930.40">
    <property type="entry name" value="Transferrin receptor-like, dimerisation domain"/>
    <property type="match status" value="1"/>
</dbReference>
<evidence type="ECO:0000259" key="3">
    <source>
        <dbReference type="Pfam" id="PF02225"/>
    </source>
</evidence>
<dbReference type="PANTHER" id="PTHR10404:SF46">
    <property type="entry name" value="VACUOLAR PROTEIN SORTING-ASSOCIATED PROTEIN 70"/>
    <property type="match status" value="1"/>
</dbReference>
<dbReference type="SUPFAM" id="SSF52025">
    <property type="entry name" value="PA domain"/>
    <property type="match status" value="1"/>
</dbReference>
<reference evidence="6" key="1">
    <citation type="submission" date="2021-01" db="UniProtKB">
        <authorList>
            <consortium name="EnsemblMetazoa"/>
        </authorList>
    </citation>
    <scope>IDENTIFICATION</scope>
</reference>
<keyword evidence="2" id="KW-0472">Membrane</keyword>
<comment type="similarity">
    <text evidence="1">Belongs to the peptidase M28 family. M28B subfamily.</text>
</comment>
<dbReference type="Pfam" id="PF02225">
    <property type="entry name" value="PA"/>
    <property type="match status" value="1"/>
</dbReference>
<evidence type="ECO:0000313" key="6">
    <source>
        <dbReference type="EnsemblMetazoa" id="CLYHEMP013087.1"/>
    </source>
</evidence>
<dbReference type="EnsemblMetazoa" id="CLYHEMT013087.1">
    <property type="protein sequence ID" value="CLYHEMP013087.1"/>
    <property type="gene ID" value="CLYHEMG013087"/>
</dbReference>
<keyword evidence="2" id="KW-0812">Transmembrane</keyword>
<keyword evidence="7" id="KW-1185">Reference proteome</keyword>
<dbReference type="AlphaFoldDB" id="A0A7M5WU43"/>
<dbReference type="SUPFAM" id="SSF47672">
    <property type="entry name" value="Transferrin receptor-like dimerisation domain"/>
    <property type="match status" value="1"/>
</dbReference>
<keyword evidence="2" id="KW-1133">Transmembrane helix</keyword>
<evidence type="ECO:0000259" key="5">
    <source>
        <dbReference type="Pfam" id="PF04389"/>
    </source>
</evidence>
<protein>
    <submittedName>
        <fullName evidence="6">Uncharacterized protein</fullName>
    </submittedName>
</protein>
<feature type="domain" description="Transferrin receptor-like dimerisation" evidence="4">
    <location>
        <begin position="653"/>
        <end position="769"/>
    </location>
</feature>
<dbReference type="OrthoDB" id="5841748at2759"/>
<dbReference type="InterPro" id="IPR039373">
    <property type="entry name" value="Peptidase_M28B"/>
</dbReference>
<dbReference type="InterPro" id="IPR003137">
    <property type="entry name" value="PA_domain"/>
</dbReference>
<dbReference type="CDD" id="cd08022">
    <property type="entry name" value="M28_PSMA_like"/>
    <property type="match status" value="1"/>
</dbReference>
<dbReference type="InterPro" id="IPR046450">
    <property type="entry name" value="PA_dom_sf"/>
</dbReference>
<dbReference type="Gene3D" id="3.50.30.30">
    <property type="match status" value="1"/>
</dbReference>
<feature type="domain" description="Peptidase M28" evidence="5">
    <location>
        <begin position="373"/>
        <end position="591"/>
    </location>
</feature>
<dbReference type="Gene3D" id="3.40.630.10">
    <property type="entry name" value="Zn peptidases"/>
    <property type="match status" value="1"/>
</dbReference>
<organism evidence="6 7">
    <name type="scientific">Clytia hemisphaerica</name>
    <dbReference type="NCBI Taxonomy" id="252671"/>
    <lineage>
        <taxon>Eukaryota</taxon>
        <taxon>Metazoa</taxon>
        <taxon>Cnidaria</taxon>
        <taxon>Hydrozoa</taxon>
        <taxon>Hydroidolina</taxon>
        <taxon>Leptothecata</taxon>
        <taxon>Obeliida</taxon>
        <taxon>Clytiidae</taxon>
        <taxon>Clytia</taxon>
    </lineage>
</organism>
<evidence type="ECO:0000256" key="1">
    <source>
        <dbReference type="ARBA" id="ARBA00005634"/>
    </source>
</evidence>
<sequence>SVIDFFILRARKVRQYYPMKLNLENLIQKRRWAVIATCIAISSFFIGFVFDRHLTENDGFLSIFRRNFDYCDRSWHDVNEEYSTAHDAALKKIDVHEIDKVFKYLVEKPHLGGSIRNNELGDYMADKWESYGMKVYKKTYQVLLSVPKKPAVLQLFHLNGSVDYEPEMIEHAFYKEENHTDRVPPFHAFSAAGDVMAELMHVNYGNQKDYEDIFERNLDVQGKIVMAKLDKNWRGEKVRLAELYGAVGVLFYTDPRDGGRNPGTKGYPDDWALPEHAMRRGGLLNLKGDPLTPGWPSTEGMFRMNESSIEGLPQIPVQPISDHIAKELLSKFKGVEAPNHWHTSFTDITNRIQSHRVVRLQVNTENVFKNITNVFGVLEGDTESDRLVIMGNHRDAWVYGAGDPSSGTACMMEVSRVLGQITNDVPGWAPRRTIIFASWDAEEYGLAGSWEWLEEYATMMQANTVVYLNVDIGVSGNHSIRAHATPSLSKSLFESAKQLKDPENDDTTKNTGVKFSNLYERWNAKLPSDDFPNEPLVSMLTSGSDYSGFYMFYGIPAVDIRYEFDRTASENEAFDNYPAYHTIYDNENYVKKFLDPDMKYHKTVAEMLLLQLLKFSDDLLLPFDLSRYALKIKTDWDIFKREFVEILTNNTVSIDHLDFTIEQLLNTTLMFHHEAKKLSKQDLNQVRRYNDQLMWFERSFVVPEGLKKDPAMRHSIFNSGSRSLFSRNTFPSLSRTLYNIFIEKTDAWDDLRKEISILDNRLQNAILVLSEYGF</sequence>